<gene>
    <name evidence="7" type="ORF">LQ567_19880</name>
</gene>
<dbReference type="Proteomes" id="UP001199816">
    <property type="component" value="Unassembled WGS sequence"/>
</dbReference>
<sequence length="205" mass="22155">MNVINRAKNMILAPKAEWDIIDGEQPDNAKVITGYVLPLAGLAAVAAFIGYGFIGMDAGFFRIKGVNWGIYQAANALIMGILGVFISAFVIDALAPSFASEKNMGRSVQLVAYAYTPAWVGGLLNVFPALAFIGALFSLYGLYLLYLGLPKMKKTPEDKQLSYFIVSLLVMIAVYVVIGIIMSALVMPTMGLSMSKDILQSIQVR</sequence>
<evidence type="ECO:0000256" key="3">
    <source>
        <dbReference type="ARBA" id="ARBA00022989"/>
    </source>
</evidence>
<evidence type="ECO:0000256" key="5">
    <source>
        <dbReference type="SAM" id="Phobius"/>
    </source>
</evidence>
<keyword evidence="3 5" id="KW-1133">Transmembrane helix</keyword>
<accession>A0ABS8PVF1</accession>
<name>A0ABS8PVF1_9BACT</name>
<dbReference type="RefSeq" id="WP_231007463.1">
    <property type="nucleotide sequence ID" value="NZ_JAJNEC010000006.1"/>
</dbReference>
<feature type="transmembrane region" description="Helical" evidence="5">
    <location>
        <begin position="107"/>
        <end position="124"/>
    </location>
</feature>
<evidence type="ECO:0000256" key="4">
    <source>
        <dbReference type="ARBA" id="ARBA00023136"/>
    </source>
</evidence>
<evidence type="ECO:0000313" key="8">
    <source>
        <dbReference type="Proteomes" id="UP001199816"/>
    </source>
</evidence>
<evidence type="ECO:0000256" key="2">
    <source>
        <dbReference type="ARBA" id="ARBA00022692"/>
    </source>
</evidence>
<feature type="transmembrane region" description="Helical" evidence="5">
    <location>
        <begin position="74"/>
        <end position="95"/>
    </location>
</feature>
<comment type="subcellular location">
    <subcellularLocation>
        <location evidence="1">Membrane</location>
        <topology evidence="1">Multi-pass membrane protein</topology>
    </subcellularLocation>
</comment>
<dbReference type="EMBL" id="JAJNEC010000006">
    <property type="protein sequence ID" value="MCD2425055.1"/>
    <property type="molecule type" value="Genomic_DNA"/>
</dbReference>
<evidence type="ECO:0000259" key="6">
    <source>
        <dbReference type="Pfam" id="PF04893"/>
    </source>
</evidence>
<keyword evidence="4 5" id="KW-0472">Membrane</keyword>
<protein>
    <submittedName>
        <fullName evidence="7">YIP1 family protein</fullName>
    </submittedName>
</protein>
<feature type="transmembrane region" description="Helical" evidence="5">
    <location>
        <begin position="161"/>
        <end position="186"/>
    </location>
</feature>
<proteinExistence type="predicted"/>
<evidence type="ECO:0000256" key="1">
    <source>
        <dbReference type="ARBA" id="ARBA00004141"/>
    </source>
</evidence>
<dbReference type="Pfam" id="PF04893">
    <property type="entry name" value="Yip1"/>
    <property type="match status" value="1"/>
</dbReference>
<feature type="domain" description="Yip1" evidence="6">
    <location>
        <begin position="9"/>
        <end position="177"/>
    </location>
</feature>
<feature type="transmembrane region" description="Helical" evidence="5">
    <location>
        <begin position="35"/>
        <end position="54"/>
    </location>
</feature>
<evidence type="ECO:0000313" key="7">
    <source>
        <dbReference type="EMBL" id="MCD2425055.1"/>
    </source>
</evidence>
<dbReference type="InterPro" id="IPR006977">
    <property type="entry name" value="Yip1_dom"/>
</dbReference>
<organism evidence="7 8">
    <name type="scientific">Niabella pedocola</name>
    <dbReference type="NCBI Taxonomy" id="1752077"/>
    <lineage>
        <taxon>Bacteria</taxon>
        <taxon>Pseudomonadati</taxon>
        <taxon>Bacteroidota</taxon>
        <taxon>Chitinophagia</taxon>
        <taxon>Chitinophagales</taxon>
        <taxon>Chitinophagaceae</taxon>
        <taxon>Niabella</taxon>
    </lineage>
</organism>
<keyword evidence="2 5" id="KW-0812">Transmembrane</keyword>
<comment type="caution">
    <text evidence="7">The sequence shown here is derived from an EMBL/GenBank/DDBJ whole genome shotgun (WGS) entry which is preliminary data.</text>
</comment>
<keyword evidence="8" id="KW-1185">Reference proteome</keyword>
<feature type="transmembrane region" description="Helical" evidence="5">
    <location>
        <begin position="130"/>
        <end position="149"/>
    </location>
</feature>
<reference evidence="7 8" key="1">
    <citation type="submission" date="2021-11" db="EMBL/GenBank/DDBJ databases">
        <title>Genomic of Niabella pedocola.</title>
        <authorList>
            <person name="Wu T."/>
        </authorList>
    </citation>
    <scope>NUCLEOTIDE SEQUENCE [LARGE SCALE GENOMIC DNA]</scope>
    <source>
        <strain evidence="7 8">JCM 31011</strain>
    </source>
</reference>